<dbReference type="GO" id="GO:0005524">
    <property type="term" value="F:ATP binding"/>
    <property type="evidence" value="ECO:0007669"/>
    <property type="project" value="UniProtKB-KW"/>
</dbReference>
<protein>
    <recommendedName>
        <fullName evidence="6 15">Pyruvate kinase</fullName>
        <ecNumber evidence="5 15">2.7.1.40</ecNumber>
    </recommendedName>
</protein>
<feature type="domain" description="Pyruvate kinase barrel" evidence="17">
    <location>
        <begin position="2"/>
        <end position="320"/>
    </location>
</feature>
<dbReference type="HOGENOM" id="CLU_015439_0_2_0"/>
<name>Q01WK7_SOLUE</name>
<dbReference type="SUPFAM" id="SSF52935">
    <property type="entry name" value="PK C-terminal domain-like"/>
    <property type="match status" value="1"/>
</dbReference>
<dbReference type="InterPro" id="IPR011037">
    <property type="entry name" value="Pyrv_Knase-like_insert_dom_sf"/>
</dbReference>
<evidence type="ECO:0000256" key="16">
    <source>
        <dbReference type="RuleBase" id="RU000504"/>
    </source>
</evidence>
<keyword evidence="11" id="KW-0067">ATP-binding</keyword>
<dbReference type="PANTHER" id="PTHR11817">
    <property type="entry name" value="PYRUVATE KINASE"/>
    <property type="match status" value="1"/>
</dbReference>
<comment type="catalytic activity">
    <reaction evidence="16">
        <text>pyruvate + ATP = phosphoenolpyruvate + ADP + H(+)</text>
        <dbReference type="Rhea" id="RHEA:18157"/>
        <dbReference type="ChEBI" id="CHEBI:15361"/>
        <dbReference type="ChEBI" id="CHEBI:15378"/>
        <dbReference type="ChEBI" id="CHEBI:30616"/>
        <dbReference type="ChEBI" id="CHEBI:58702"/>
        <dbReference type="ChEBI" id="CHEBI:456216"/>
        <dbReference type="EC" id="2.7.1.40"/>
    </reaction>
</comment>
<evidence type="ECO:0000256" key="8">
    <source>
        <dbReference type="ARBA" id="ARBA00022723"/>
    </source>
</evidence>
<dbReference type="GO" id="GO:0000287">
    <property type="term" value="F:magnesium ion binding"/>
    <property type="evidence" value="ECO:0007669"/>
    <property type="project" value="UniProtKB-UniRule"/>
</dbReference>
<keyword evidence="13 16" id="KW-0324">Glycolysis</keyword>
<dbReference type="STRING" id="234267.Acid_5001"/>
<dbReference type="InterPro" id="IPR015806">
    <property type="entry name" value="Pyrv_Knase_insert_dom_sf"/>
</dbReference>
<dbReference type="InterPro" id="IPR015793">
    <property type="entry name" value="Pyrv_Knase_brl"/>
</dbReference>
<dbReference type="KEGG" id="sus:Acid_5001"/>
<dbReference type="FunFam" id="3.20.20.60:FF:000025">
    <property type="entry name" value="Pyruvate kinase"/>
    <property type="match status" value="1"/>
</dbReference>
<dbReference type="eggNOG" id="COG0469">
    <property type="taxonomic scope" value="Bacteria"/>
</dbReference>
<dbReference type="UniPathway" id="UPA00109">
    <property type="reaction ID" value="UER00188"/>
</dbReference>
<comment type="cofactor">
    <cofactor evidence="2">
        <name>K(+)</name>
        <dbReference type="ChEBI" id="CHEBI:29103"/>
    </cofactor>
</comment>
<dbReference type="GO" id="GO:0016301">
    <property type="term" value="F:kinase activity"/>
    <property type="evidence" value="ECO:0007669"/>
    <property type="project" value="UniProtKB-KW"/>
</dbReference>
<dbReference type="SUPFAM" id="SSF51621">
    <property type="entry name" value="Phosphoenolpyruvate/pyruvate domain"/>
    <property type="match status" value="1"/>
</dbReference>
<evidence type="ECO:0000256" key="6">
    <source>
        <dbReference type="ARBA" id="ARBA00018587"/>
    </source>
</evidence>
<evidence type="ECO:0000256" key="13">
    <source>
        <dbReference type="ARBA" id="ARBA00023152"/>
    </source>
</evidence>
<evidence type="ECO:0000256" key="11">
    <source>
        <dbReference type="ARBA" id="ARBA00022840"/>
    </source>
</evidence>
<dbReference type="InterPro" id="IPR015795">
    <property type="entry name" value="Pyrv_Knase_C"/>
</dbReference>
<dbReference type="NCBIfam" id="NF004978">
    <property type="entry name" value="PRK06354.1"/>
    <property type="match status" value="1"/>
</dbReference>
<dbReference type="Gene3D" id="3.40.1380.20">
    <property type="entry name" value="Pyruvate kinase, C-terminal domain"/>
    <property type="match status" value="1"/>
</dbReference>
<dbReference type="FunFam" id="2.40.33.10:FF:000001">
    <property type="entry name" value="Pyruvate kinase"/>
    <property type="match status" value="1"/>
</dbReference>
<evidence type="ECO:0000256" key="15">
    <source>
        <dbReference type="NCBIfam" id="TIGR01064"/>
    </source>
</evidence>
<keyword evidence="9" id="KW-0547">Nucleotide-binding</keyword>
<evidence type="ECO:0000256" key="14">
    <source>
        <dbReference type="ARBA" id="ARBA00023317"/>
    </source>
</evidence>
<evidence type="ECO:0000256" key="9">
    <source>
        <dbReference type="ARBA" id="ARBA00022741"/>
    </source>
</evidence>
<dbReference type="Pfam" id="PF00224">
    <property type="entry name" value="PK"/>
    <property type="match status" value="1"/>
</dbReference>
<dbReference type="OrthoDB" id="9812123at2"/>
<evidence type="ECO:0000256" key="12">
    <source>
        <dbReference type="ARBA" id="ARBA00022842"/>
    </source>
</evidence>
<keyword evidence="10 16" id="KW-0418">Kinase</keyword>
<dbReference type="GO" id="GO:0030955">
    <property type="term" value="F:potassium ion binding"/>
    <property type="evidence" value="ECO:0007669"/>
    <property type="project" value="UniProtKB-UniRule"/>
</dbReference>
<dbReference type="Gene3D" id="2.40.33.10">
    <property type="entry name" value="PK beta-barrel domain-like"/>
    <property type="match status" value="1"/>
</dbReference>
<keyword evidence="8" id="KW-0479">Metal-binding</keyword>
<dbReference type="Gene3D" id="3.20.20.60">
    <property type="entry name" value="Phosphoenolpyruvate-binding domains"/>
    <property type="match status" value="1"/>
</dbReference>
<evidence type="ECO:0000256" key="7">
    <source>
        <dbReference type="ARBA" id="ARBA00022679"/>
    </source>
</evidence>
<evidence type="ECO:0000259" key="17">
    <source>
        <dbReference type="Pfam" id="PF00224"/>
    </source>
</evidence>
<keyword evidence="7 16" id="KW-0808">Transferase</keyword>
<keyword evidence="12 16" id="KW-0460">Magnesium</keyword>
<reference evidence="19" key="1">
    <citation type="submission" date="2006-10" db="EMBL/GenBank/DDBJ databases">
        <title>Complete sequence of Solibacter usitatus Ellin6076.</title>
        <authorList>
            <consortium name="US DOE Joint Genome Institute"/>
            <person name="Copeland A."/>
            <person name="Lucas S."/>
            <person name="Lapidus A."/>
            <person name="Barry K."/>
            <person name="Detter J.C."/>
            <person name="Glavina del Rio T."/>
            <person name="Hammon N."/>
            <person name="Israni S."/>
            <person name="Dalin E."/>
            <person name="Tice H."/>
            <person name="Pitluck S."/>
            <person name="Thompson L.S."/>
            <person name="Brettin T."/>
            <person name="Bruce D."/>
            <person name="Han C."/>
            <person name="Tapia R."/>
            <person name="Gilna P."/>
            <person name="Schmutz J."/>
            <person name="Larimer F."/>
            <person name="Land M."/>
            <person name="Hauser L."/>
            <person name="Kyrpides N."/>
            <person name="Mikhailova N."/>
            <person name="Janssen P.H."/>
            <person name="Kuske C.R."/>
            <person name="Richardson P."/>
        </authorList>
    </citation>
    <scope>NUCLEOTIDE SEQUENCE</scope>
    <source>
        <strain evidence="19">Ellin6076</strain>
    </source>
</reference>
<dbReference type="AlphaFoldDB" id="Q01WK7"/>
<dbReference type="InterPro" id="IPR015813">
    <property type="entry name" value="Pyrv/PenolPyrv_kinase-like_dom"/>
</dbReference>
<evidence type="ECO:0000256" key="5">
    <source>
        <dbReference type="ARBA" id="ARBA00012142"/>
    </source>
</evidence>
<evidence type="ECO:0000256" key="4">
    <source>
        <dbReference type="ARBA" id="ARBA00008663"/>
    </source>
</evidence>
<evidence type="ECO:0000313" key="19">
    <source>
        <dbReference type="EMBL" id="ABJ85958.1"/>
    </source>
</evidence>
<evidence type="ECO:0000256" key="1">
    <source>
        <dbReference type="ARBA" id="ARBA00001946"/>
    </source>
</evidence>
<dbReference type="NCBIfam" id="NF004491">
    <property type="entry name" value="PRK05826.1"/>
    <property type="match status" value="1"/>
</dbReference>
<dbReference type="GO" id="GO:0004743">
    <property type="term" value="F:pyruvate kinase activity"/>
    <property type="evidence" value="ECO:0007669"/>
    <property type="project" value="UniProtKB-UniRule"/>
</dbReference>
<dbReference type="EC" id="2.7.1.40" evidence="5 15"/>
<evidence type="ECO:0000256" key="10">
    <source>
        <dbReference type="ARBA" id="ARBA00022777"/>
    </source>
</evidence>
<dbReference type="NCBIfam" id="TIGR01064">
    <property type="entry name" value="pyruv_kin"/>
    <property type="match status" value="1"/>
</dbReference>
<dbReference type="SUPFAM" id="SSF50800">
    <property type="entry name" value="PK beta-barrel domain-like"/>
    <property type="match status" value="1"/>
</dbReference>
<comment type="similarity">
    <text evidence="4 16">Belongs to the pyruvate kinase family.</text>
</comment>
<gene>
    <name evidence="19" type="ordered locus">Acid_5001</name>
</gene>
<dbReference type="InterPro" id="IPR001697">
    <property type="entry name" value="Pyr_Knase"/>
</dbReference>
<proteinExistence type="inferred from homology"/>
<evidence type="ECO:0000256" key="3">
    <source>
        <dbReference type="ARBA" id="ARBA00004997"/>
    </source>
</evidence>
<dbReference type="Pfam" id="PF02887">
    <property type="entry name" value="PK_C"/>
    <property type="match status" value="1"/>
</dbReference>
<organism evidence="19">
    <name type="scientific">Solibacter usitatus (strain Ellin6076)</name>
    <dbReference type="NCBI Taxonomy" id="234267"/>
    <lineage>
        <taxon>Bacteria</taxon>
        <taxon>Pseudomonadati</taxon>
        <taxon>Acidobacteriota</taxon>
        <taxon>Terriglobia</taxon>
        <taxon>Bryobacterales</taxon>
        <taxon>Solibacteraceae</taxon>
        <taxon>Candidatus Solibacter</taxon>
    </lineage>
</organism>
<dbReference type="PRINTS" id="PR01050">
    <property type="entry name" value="PYRUVTKNASE"/>
</dbReference>
<comment type="pathway">
    <text evidence="3 16">Carbohydrate degradation; glycolysis; pyruvate from D-glyceraldehyde 3-phosphate: step 5/5.</text>
</comment>
<dbReference type="InterPro" id="IPR040442">
    <property type="entry name" value="Pyrv_kinase-like_dom_sf"/>
</dbReference>
<dbReference type="FunCoup" id="Q01WK7">
    <property type="interactions" value="517"/>
</dbReference>
<keyword evidence="14 19" id="KW-0670">Pyruvate</keyword>
<evidence type="ECO:0000256" key="2">
    <source>
        <dbReference type="ARBA" id="ARBA00001958"/>
    </source>
</evidence>
<feature type="domain" description="Pyruvate kinase C-terminal" evidence="18">
    <location>
        <begin position="354"/>
        <end position="465"/>
    </location>
</feature>
<dbReference type="InterPro" id="IPR036918">
    <property type="entry name" value="Pyrv_Knase_C_sf"/>
</dbReference>
<sequence length="470" mass="50147">MPNTKIVATLGPATDAPGVLRQLLAAGVDVFRLNASHGAQDAHAARIDAVRAAAREAHVHAGILLDLQGPKIRLGRFENGGVTLVTDAIFTITTEQVMGTSERASTGYSRFAKDVKAGDRILLADGIIELIALESDGVSVQTRIVNGGPIGDHKGINLPGVQVSIPSLTEKDLADLHFGLNAGVDIVALSFVRTADDVRQLRDRLGGRPVSIVAKIEKPEGYENIEPILDVTDGVMVARGDLGVEISLERVPRIQKSIIRRARRKGRFVITATQMLESMIENPRPTRAEVSDVANAIYDGTDAVMLSAETSVGKYPVEAVRYMAKIAAESEDSIRKKGYIDPPHQPQPSNAEILADAAHHAARDSGAAAIVVFSSRGSSARLVSRYRPPVGVFAITPHDTTARQLSVSYGVTPLLAPDVSSTDEMLSQMDRVLIEGGYLQKGQLVVFVAGQPVGRPGTTNLMKLHRVGLG</sequence>
<accession>Q01WK7</accession>
<evidence type="ECO:0000259" key="18">
    <source>
        <dbReference type="Pfam" id="PF02887"/>
    </source>
</evidence>
<dbReference type="InParanoid" id="Q01WK7"/>
<dbReference type="EMBL" id="CP000473">
    <property type="protein sequence ID" value="ABJ85958.1"/>
    <property type="molecule type" value="Genomic_DNA"/>
</dbReference>
<comment type="cofactor">
    <cofactor evidence="1">
        <name>Mg(2+)</name>
        <dbReference type="ChEBI" id="CHEBI:18420"/>
    </cofactor>
</comment>